<sequence length="1007" mass="115288">FLCSRSRLCSARDLFATPTPQSFQVGINIIEAQKLVGVNINPFVVVKVGEEKRHTATQKSTNCPFYNEYFLFEFHEPKDILFHRLIEISVFHSKIPFLGTCIGTFKMDVATVYSQPDHRFFQKWAVISDPTDTRAGVKGFVKCNISITARGDVVGSVPTSSSSRDEDIERNLLLPKRVPAERPWARVCIKLYRAEGLPSMSAGIMGGFSKIIGEKKVFIDPYVQVSFCGQQGETSVETNTTEPEWNEQISFIEMFPPLARKIKVQVLDDANVSDVAIATHYIDLQQISDPGRNGFNPTFGPAWVNLYGSPQNSALRDIHKDLNEGMGEGIFYRGRILMAIMVEIFSSPSQPGEVTVEVEELHPLPENALGRKEEFLLFAAFFEATMMDSSLCSKPVSFEVSIGNYGKAEEVVTKIWRKVEKGEVKEEKQPLLDPGSDSELDVEVPASAALNKSVTKSQRPEPMEYDRSYSCLPMTHEKPCVHVWSYWEDHTWRLYISNWIVKLAERLEQGLDDVEKLMRRSKAKAEERLREVLEEFVAGCRQYSLSTEKKTMAHPNNLDRCRTKYLMRNIILYAKQGLRVRRRLTRANVKEKVKETRRVLTKLRFMAEEPQCTLPDVLIWMLSNNRRVAYARVPAQNILYSVVEEEKGKDCAKIQTVFMKVPRLHTSEIFAKLEIYMWLGVTKYVKNCLAELPEEFKYLSDSRQEIAQLSAYSPPSWLSRDDFSYFQLRAHLYQARGILPADDNGLSDPFARVVFSTHCQTTRMLEETLSPMWNELLLFDQLIIDGKKEELKTETPIIIINLFSHNKFGSPEFLGQAFAVPQVKLVDEPYTKPALQFYDFYKGTKAAGELIATFELIELDYSGYLEDVEPKEPDYLGDPHAGRFIIPEGIRPVLKEFRIEILFWGLRDLKRVNLFEVDQPQVIIECAGKKVESEVIMAYKENPNFTELVKYMDVELPEQVYLHPPLSIFVVEKRAFGRTVLVGTHVVSNVMKFSPRELEEEPEDVPK</sequence>
<evidence type="ECO:0000256" key="1">
    <source>
        <dbReference type="ARBA" id="ARBA00004167"/>
    </source>
</evidence>
<dbReference type="Pfam" id="PF00168">
    <property type="entry name" value="C2"/>
    <property type="match status" value="3"/>
</dbReference>
<evidence type="ECO:0000256" key="6">
    <source>
        <dbReference type="SAM" id="Coils"/>
    </source>
</evidence>
<keyword evidence="3" id="KW-0677">Repeat</keyword>
<dbReference type="GO" id="GO:0016020">
    <property type="term" value="C:membrane"/>
    <property type="evidence" value="ECO:0007669"/>
    <property type="project" value="UniProtKB-SubCell"/>
</dbReference>
<comment type="subcellular location">
    <subcellularLocation>
        <location evidence="1">Membrane</location>
        <topology evidence="1">Single-pass membrane protein</topology>
    </subcellularLocation>
</comment>
<dbReference type="InterPro" id="IPR012968">
    <property type="entry name" value="FerIin_dom"/>
</dbReference>
<dbReference type="SUPFAM" id="SSF49562">
    <property type="entry name" value="C2 domain (Calcium/lipid-binding domain, CaLB)"/>
    <property type="match status" value="4"/>
</dbReference>
<feature type="non-terminal residue" evidence="8">
    <location>
        <position position="1007"/>
    </location>
</feature>
<dbReference type="CDD" id="cd04017">
    <property type="entry name" value="C2D_Ferlin"/>
    <property type="match status" value="1"/>
</dbReference>
<dbReference type="InterPro" id="IPR037721">
    <property type="entry name" value="Ferlin"/>
</dbReference>
<dbReference type="InterPro" id="IPR035892">
    <property type="entry name" value="C2_domain_sf"/>
</dbReference>
<keyword evidence="5" id="KW-0472">Membrane</keyword>
<feature type="domain" description="C2" evidence="7">
    <location>
        <begin position="164"/>
        <end position="299"/>
    </location>
</feature>
<dbReference type="SMART" id="SM01202">
    <property type="entry name" value="FerI"/>
    <property type="match status" value="1"/>
</dbReference>
<feature type="domain" description="C2" evidence="7">
    <location>
        <begin position="6"/>
        <end position="125"/>
    </location>
</feature>
<dbReference type="OrthoDB" id="10059618at2759"/>
<dbReference type="AlphaFoldDB" id="A0A7K8TXC6"/>
<dbReference type="InterPro" id="IPR037720">
    <property type="entry name" value="C2B_Ferlin"/>
</dbReference>
<dbReference type="CDD" id="cd04018">
    <property type="entry name" value="C2C_Ferlin"/>
    <property type="match status" value="1"/>
</dbReference>
<feature type="non-terminal residue" evidence="8">
    <location>
        <position position="1"/>
    </location>
</feature>
<keyword evidence="6" id="KW-0175">Coiled coil</keyword>
<dbReference type="SMART" id="SM00239">
    <property type="entry name" value="C2"/>
    <property type="match status" value="3"/>
</dbReference>
<dbReference type="PROSITE" id="PS50004">
    <property type="entry name" value="C2"/>
    <property type="match status" value="4"/>
</dbReference>
<evidence type="ECO:0000256" key="3">
    <source>
        <dbReference type="ARBA" id="ARBA00022737"/>
    </source>
</evidence>
<evidence type="ECO:0000256" key="4">
    <source>
        <dbReference type="ARBA" id="ARBA00022989"/>
    </source>
</evidence>
<protein>
    <submittedName>
        <fullName evidence="8">FR1L4 protein</fullName>
    </submittedName>
</protein>
<feature type="domain" description="C2" evidence="7">
    <location>
        <begin position="703"/>
        <end position="838"/>
    </location>
</feature>
<dbReference type="Proteomes" id="UP000569728">
    <property type="component" value="Unassembled WGS sequence"/>
</dbReference>
<dbReference type="CDD" id="cd04011">
    <property type="entry name" value="C2B_Ferlin"/>
    <property type="match status" value="1"/>
</dbReference>
<dbReference type="SMART" id="SM01201">
    <property type="entry name" value="FerB"/>
    <property type="match status" value="1"/>
</dbReference>
<dbReference type="Pfam" id="PF08151">
    <property type="entry name" value="FerI"/>
    <property type="match status" value="1"/>
</dbReference>
<dbReference type="FunFam" id="2.60.40.150:FF:000034">
    <property type="entry name" value="otoferlin isoform X2"/>
    <property type="match status" value="1"/>
</dbReference>
<dbReference type="InterPro" id="IPR000008">
    <property type="entry name" value="C2_dom"/>
</dbReference>
<keyword evidence="2" id="KW-0812">Transmembrane</keyword>
<organism evidence="8 9">
    <name type="scientific">Oceanites oceanicus</name>
    <name type="common">Wilson's storm petrel</name>
    <name type="synonym">Procellaria oceanica</name>
    <dbReference type="NCBI Taxonomy" id="79653"/>
    <lineage>
        <taxon>Eukaryota</taxon>
        <taxon>Metazoa</taxon>
        <taxon>Chordata</taxon>
        <taxon>Craniata</taxon>
        <taxon>Vertebrata</taxon>
        <taxon>Euteleostomi</taxon>
        <taxon>Archelosauria</taxon>
        <taxon>Archosauria</taxon>
        <taxon>Dinosauria</taxon>
        <taxon>Saurischia</taxon>
        <taxon>Theropoda</taxon>
        <taxon>Coelurosauria</taxon>
        <taxon>Aves</taxon>
        <taxon>Neognathae</taxon>
        <taxon>Neoaves</taxon>
        <taxon>Aequornithes</taxon>
        <taxon>Procellariiformes</taxon>
        <taxon>Hydrobatidae</taxon>
        <taxon>Oceanites</taxon>
    </lineage>
</organism>
<name>A0A7K8TXC6_OCEOC</name>
<dbReference type="EMBL" id="VWZA01000379">
    <property type="protein sequence ID" value="NXF46426.1"/>
    <property type="molecule type" value="Genomic_DNA"/>
</dbReference>
<dbReference type="InterPro" id="IPR012561">
    <property type="entry name" value="Ferlin_B-domain"/>
</dbReference>
<proteinExistence type="predicted"/>
<reference evidence="8 9" key="1">
    <citation type="submission" date="2019-09" db="EMBL/GenBank/DDBJ databases">
        <title>Bird 10,000 Genomes (B10K) Project - Family phase.</title>
        <authorList>
            <person name="Zhang G."/>
        </authorList>
    </citation>
    <scope>NUCLEOTIDE SEQUENCE [LARGE SCALE GENOMIC DNA]</scope>
    <source>
        <strain evidence="8">B10K-CU-031-11</strain>
        <tissue evidence="8">Muscle</tissue>
    </source>
</reference>
<evidence type="ECO:0000259" key="7">
    <source>
        <dbReference type="PROSITE" id="PS50004"/>
    </source>
</evidence>
<dbReference type="Gene3D" id="2.60.40.150">
    <property type="entry name" value="C2 domain"/>
    <property type="match status" value="3"/>
</dbReference>
<dbReference type="Pfam" id="PF08150">
    <property type="entry name" value="FerB"/>
    <property type="match status" value="1"/>
</dbReference>
<accession>A0A7K8TXC6</accession>
<comment type="caution">
    <text evidence="8">The sequence shown here is derived from an EMBL/GenBank/DDBJ whole genome shotgun (WGS) entry which is preliminary data.</text>
</comment>
<gene>
    <name evidence="8" type="primary">Fer1l4_2</name>
    <name evidence="8" type="ORF">OCEOCE_R06178</name>
</gene>
<feature type="domain" description="C2" evidence="7">
    <location>
        <begin position="880"/>
        <end position="1007"/>
    </location>
</feature>
<evidence type="ECO:0000313" key="9">
    <source>
        <dbReference type="Proteomes" id="UP000569728"/>
    </source>
</evidence>
<feature type="coiled-coil region" evidence="6">
    <location>
        <begin position="500"/>
        <end position="535"/>
    </location>
</feature>
<dbReference type="InterPro" id="IPR037723">
    <property type="entry name" value="C2D_Ferlin"/>
</dbReference>
<evidence type="ECO:0000313" key="8">
    <source>
        <dbReference type="EMBL" id="NXF46426.1"/>
    </source>
</evidence>
<dbReference type="GO" id="GO:0007009">
    <property type="term" value="P:plasma membrane organization"/>
    <property type="evidence" value="ECO:0007669"/>
    <property type="project" value="TreeGrafter"/>
</dbReference>
<dbReference type="InterPro" id="IPR037722">
    <property type="entry name" value="C2C_Ferlin"/>
</dbReference>
<dbReference type="PANTHER" id="PTHR12546">
    <property type="entry name" value="FER-1-LIKE"/>
    <property type="match status" value="1"/>
</dbReference>
<evidence type="ECO:0000256" key="2">
    <source>
        <dbReference type="ARBA" id="ARBA00022692"/>
    </source>
</evidence>
<keyword evidence="4" id="KW-1133">Transmembrane helix</keyword>
<evidence type="ECO:0000256" key="5">
    <source>
        <dbReference type="ARBA" id="ARBA00023136"/>
    </source>
</evidence>
<keyword evidence="9" id="KW-1185">Reference proteome</keyword>
<dbReference type="PANTHER" id="PTHR12546:SF36">
    <property type="entry name" value="FER-1-LIKE PROTEIN 4"/>
    <property type="match status" value="1"/>
</dbReference>